<gene>
    <name evidence="2" type="ORF">Micbo1qcDRAFT_236534</name>
</gene>
<dbReference type="Proteomes" id="UP000070501">
    <property type="component" value="Unassembled WGS sequence"/>
</dbReference>
<keyword evidence="3" id="KW-1185">Reference proteome</keyword>
<dbReference type="InParanoid" id="A0A136IQ30"/>
<organism evidence="2 3">
    <name type="scientific">Microdochium bolleyi</name>
    <dbReference type="NCBI Taxonomy" id="196109"/>
    <lineage>
        <taxon>Eukaryota</taxon>
        <taxon>Fungi</taxon>
        <taxon>Dikarya</taxon>
        <taxon>Ascomycota</taxon>
        <taxon>Pezizomycotina</taxon>
        <taxon>Sordariomycetes</taxon>
        <taxon>Xylariomycetidae</taxon>
        <taxon>Xylariales</taxon>
        <taxon>Microdochiaceae</taxon>
        <taxon>Microdochium</taxon>
    </lineage>
</organism>
<sequence>MLPPADEGVLQANPAFANVYGRLTGTLLNTDGSSRDPRRDDQRAAVRDELKAHRIEATKHQILRQAIALAIPSSPQKAQQTQQTQQLPASSRLNRRAAKPAIASQPSHQGDKTAHLPPDLLDLLTLLPPFLSSAPSLPAASLALLLSNPPFTALSQHFPQITAMLSTTLSKQASTLAKAVYPTTNPSFIHRHIPSLAITTETLLSTLADGKAQLSRRRTATAHGLVDGYMAQQLAAITLLLALLETKHAGGGSNPQVLRAAHASLSAQTWSLASAALLSHAVDVVYPPDARAALATYKRHLAGARMRVLDASGVRVAELADYGVSVDELLAGLEDCGGDAFGKGGSRRRSIIGGLASGGGAGGGKGDENKERTMREMARVWREMETRMHEVRRDMKRLGKR</sequence>
<name>A0A136IQ30_9PEZI</name>
<dbReference type="STRING" id="196109.A0A136IQ30"/>
<evidence type="ECO:0000313" key="3">
    <source>
        <dbReference type="Proteomes" id="UP000070501"/>
    </source>
</evidence>
<dbReference type="AlphaFoldDB" id="A0A136IQ30"/>
<protein>
    <submittedName>
        <fullName evidence="2">Uncharacterized protein</fullName>
    </submittedName>
</protein>
<dbReference type="OrthoDB" id="66964at2759"/>
<dbReference type="EMBL" id="KQ964264">
    <property type="protein sequence ID" value="KXJ87022.1"/>
    <property type="molecule type" value="Genomic_DNA"/>
</dbReference>
<evidence type="ECO:0000313" key="2">
    <source>
        <dbReference type="EMBL" id="KXJ87022.1"/>
    </source>
</evidence>
<evidence type="ECO:0000256" key="1">
    <source>
        <dbReference type="SAM" id="MobiDB-lite"/>
    </source>
</evidence>
<feature type="region of interest" description="Disordered" evidence="1">
    <location>
        <begin position="73"/>
        <end position="115"/>
    </location>
</feature>
<accession>A0A136IQ30</accession>
<reference evidence="3" key="1">
    <citation type="submission" date="2016-02" db="EMBL/GenBank/DDBJ databases">
        <title>Draft genome sequence of Microdochium bolleyi, a fungal endophyte of beachgrass.</title>
        <authorList>
            <consortium name="DOE Joint Genome Institute"/>
            <person name="David A.S."/>
            <person name="May G."/>
            <person name="Haridas S."/>
            <person name="Lim J."/>
            <person name="Wang M."/>
            <person name="Labutti K."/>
            <person name="Lipzen A."/>
            <person name="Barry K."/>
            <person name="Grigoriev I.V."/>
        </authorList>
    </citation>
    <scope>NUCLEOTIDE SEQUENCE [LARGE SCALE GENOMIC DNA]</scope>
    <source>
        <strain evidence="3">J235TASD1</strain>
    </source>
</reference>
<proteinExistence type="predicted"/>